<keyword evidence="1" id="KW-0812">Transmembrane</keyword>
<sequence length="51" mass="5571">MAARLLEGIGRSAHLLLLLSRIGVFARLAFFLSLCWLVGIVILLVGFLCVD</sequence>
<keyword evidence="1" id="KW-1133">Transmembrane helix</keyword>
<proteinExistence type="predicted"/>
<dbReference type="RefSeq" id="XP_030984632.1">
    <property type="nucleotide sequence ID" value="XM_031123323.1"/>
</dbReference>
<name>A0A6P8BBR8_PYRGI</name>
<reference evidence="3" key="2">
    <citation type="submission" date="2019-10" db="EMBL/GenBank/DDBJ databases">
        <authorList>
            <consortium name="NCBI Genome Project"/>
        </authorList>
    </citation>
    <scope>NUCLEOTIDE SEQUENCE</scope>
    <source>
        <strain evidence="3">NI907</strain>
    </source>
</reference>
<evidence type="ECO:0000313" key="2">
    <source>
        <dbReference type="Proteomes" id="UP000515153"/>
    </source>
</evidence>
<evidence type="ECO:0000313" key="3">
    <source>
        <dbReference type="RefSeq" id="XP_030984632.1"/>
    </source>
</evidence>
<keyword evidence="2" id="KW-1185">Reference proteome</keyword>
<keyword evidence="1" id="KW-0472">Membrane</keyword>
<dbReference type="AlphaFoldDB" id="A0A6P8BBR8"/>
<evidence type="ECO:0000256" key="1">
    <source>
        <dbReference type="SAM" id="Phobius"/>
    </source>
</evidence>
<dbReference type="KEGG" id="pgri:PgNI_03268"/>
<dbReference type="GeneID" id="41958233"/>
<dbReference type="Proteomes" id="UP000515153">
    <property type="component" value="Unplaced"/>
</dbReference>
<reference evidence="3" key="1">
    <citation type="journal article" date="2019" name="Mol. Biol. Evol.">
        <title>Blast fungal genomes show frequent chromosomal changes, gene gains and losses, and effector gene turnover.</title>
        <authorList>
            <person name="Gomez Luciano L.B."/>
            <person name="Jason Tsai I."/>
            <person name="Chuma I."/>
            <person name="Tosa Y."/>
            <person name="Chen Y.H."/>
            <person name="Li J.Y."/>
            <person name="Li M.Y."/>
            <person name="Jade Lu M.Y."/>
            <person name="Nakayashiki H."/>
            <person name="Li W.H."/>
        </authorList>
    </citation>
    <scope>NUCLEOTIDE SEQUENCE</scope>
    <source>
        <strain evidence="3">NI907</strain>
    </source>
</reference>
<gene>
    <name evidence="3" type="ORF">PgNI_03268</name>
</gene>
<accession>A0A6P8BBR8</accession>
<protein>
    <submittedName>
        <fullName evidence="3">Uncharacterized protein</fullName>
    </submittedName>
</protein>
<organism evidence="2 3">
    <name type="scientific">Pyricularia grisea</name>
    <name type="common">Crabgrass-specific blast fungus</name>
    <name type="synonym">Magnaporthe grisea</name>
    <dbReference type="NCBI Taxonomy" id="148305"/>
    <lineage>
        <taxon>Eukaryota</taxon>
        <taxon>Fungi</taxon>
        <taxon>Dikarya</taxon>
        <taxon>Ascomycota</taxon>
        <taxon>Pezizomycotina</taxon>
        <taxon>Sordariomycetes</taxon>
        <taxon>Sordariomycetidae</taxon>
        <taxon>Magnaporthales</taxon>
        <taxon>Pyriculariaceae</taxon>
        <taxon>Pyricularia</taxon>
    </lineage>
</organism>
<feature type="transmembrane region" description="Helical" evidence="1">
    <location>
        <begin position="24"/>
        <end position="50"/>
    </location>
</feature>
<reference evidence="3" key="3">
    <citation type="submission" date="2025-08" db="UniProtKB">
        <authorList>
            <consortium name="RefSeq"/>
        </authorList>
    </citation>
    <scope>IDENTIFICATION</scope>
    <source>
        <strain evidence="3">NI907</strain>
    </source>
</reference>